<keyword evidence="7" id="KW-1005">Bacterial flagellum biogenesis</keyword>
<evidence type="ECO:0000256" key="10">
    <source>
        <dbReference type="ARBA" id="ARBA00023225"/>
    </source>
</evidence>
<dbReference type="GO" id="GO:0044781">
    <property type="term" value="P:bacterial-type flagellum organization"/>
    <property type="evidence" value="ECO:0007669"/>
    <property type="project" value="UniProtKB-KW"/>
</dbReference>
<dbReference type="EMBL" id="QGTS01000024">
    <property type="protein sequence ID" value="PWW00830.1"/>
    <property type="molecule type" value="Genomic_DNA"/>
</dbReference>
<evidence type="ECO:0000256" key="8">
    <source>
        <dbReference type="ARBA" id="ARBA00022927"/>
    </source>
</evidence>
<keyword evidence="11" id="KW-0966">Cell projection</keyword>
<dbReference type="GO" id="GO:0006935">
    <property type="term" value="P:chemotaxis"/>
    <property type="evidence" value="ECO:0007669"/>
    <property type="project" value="UniProtKB-KW"/>
</dbReference>
<reference evidence="11 12" key="1">
    <citation type="submission" date="2018-05" db="EMBL/GenBank/DDBJ databases">
        <title>Genomic Encyclopedia of Type Strains, Phase IV (KMG-IV): sequencing the most valuable type-strain genomes for metagenomic binning, comparative biology and taxonomic classification.</title>
        <authorList>
            <person name="Goeker M."/>
        </authorList>
    </citation>
    <scope>NUCLEOTIDE SEQUENCE [LARGE SCALE GENOMIC DNA]</scope>
    <source>
        <strain evidence="11 12">DSM 19579</strain>
    </source>
</reference>
<dbReference type="Pfam" id="PF02050">
    <property type="entry name" value="FliJ"/>
    <property type="match status" value="1"/>
</dbReference>
<keyword evidence="4" id="KW-0813">Transport</keyword>
<accession>A0A317PM33</accession>
<evidence type="ECO:0000256" key="9">
    <source>
        <dbReference type="ARBA" id="ARBA00023136"/>
    </source>
</evidence>
<evidence type="ECO:0000313" key="11">
    <source>
        <dbReference type="EMBL" id="PWW00830.1"/>
    </source>
</evidence>
<dbReference type="Gene3D" id="1.10.287.1700">
    <property type="match status" value="1"/>
</dbReference>
<keyword evidence="11" id="KW-0969">Cilium</keyword>
<sequence length="143" mass="16711">MTNTLHTLEQLHQLRRRQLDEMSRDFSHHQQQQQRLKTTLDTLTRLATELPVTTSPGPGQLCNQVNYQRTLQRVIDGQTQAHALAQAETRRLQGELLLARKKHQGLESLLGQHREQQQETLRRKEQQVTDALAAQCLRYRIME</sequence>
<comment type="caution">
    <text evidence="11">The sequence shown here is derived from an EMBL/GenBank/DDBJ whole genome shotgun (WGS) entry which is preliminary data.</text>
</comment>
<dbReference type="GO" id="GO:0071973">
    <property type="term" value="P:bacterial-type flagellum-dependent cell motility"/>
    <property type="evidence" value="ECO:0007669"/>
    <property type="project" value="InterPro"/>
</dbReference>
<dbReference type="InterPro" id="IPR053716">
    <property type="entry name" value="Flag_assembly_chemotaxis_eff"/>
</dbReference>
<dbReference type="RefSeq" id="WP_110028153.1">
    <property type="nucleotide sequence ID" value="NZ_QGTS01000024.1"/>
</dbReference>
<comment type="subcellular location">
    <subcellularLocation>
        <location evidence="1">Cell membrane</location>
        <topology evidence="1">Peripheral membrane protein</topology>
        <orientation evidence="1">Cytoplasmic side</orientation>
    </subcellularLocation>
</comment>
<dbReference type="GO" id="GO:0005886">
    <property type="term" value="C:plasma membrane"/>
    <property type="evidence" value="ECO:0007669"/>
    <property type="project" value="UniProtKB-SubCell"/>
</dbReference>
<keyword evidence="10" id="KW-1006">Bacterial flagellum protein export</keyword>
<dbReference type="Proteomes" id="UP000246744">
    <property type="component" value="Unassembled WGS sequence"/>
</dbReference>
<evidence type="ECO:0000256" key="6">
    <source>
        <dbReference type="ARBA" id="ARBA00022500"/>
    </source>
</evidence>
<evidence type="ECO:0000256" key="3">
    <source>
        <dbReference type="ARBA" id="ARBA00020392"/>
    </source>
</evidence>
<evidence type="ECO:0000256" key="2">
    <source>
        <dbReference type="ARBA" id="ARBA00010004"/>
    </source>
</evidence>
<dbReference type="NCBIfam" id="TIGR02473">
    <property type="entry name" value="flagell_FliJ"/>
    <property type="match status" value="1"/>
</dbReference>
<proteinExistence type="inferred from homology"/>
<keyword evidence="5" id="KW-1003">Cell membrane</keyword>
<evidence type="ECO:0000256" key="5">
    <source>
        <dbReference type="ARBA" id="ARBA00022475"/>
    </source>
</evidence>
<keyword evidence="8" id="KW-0653">Protein transport</keyword>
<keyword evidence="6" id="KW-0145">Chemotaxis</keyword>
<dbReference type="AlphaFoldDB" id="A0A317PM33"/>
<evidence type="ECO:0000256" key="4">
    <source>
        <dbReference type="ARBA" id="ARBA00022448"/>
    </source>
</evidence>
<dbReference type="GO" id="GO:0015031">
    <property type="term" value="P:protein transport"/>
    <property type="evidence" value="ECO:0007669"/>
    <property type="project" value="UniProtKB-KW"/>
</dbReference>
<protein>
    <recommendedName>
        <fullName evidence="3">Flagellar FliJ protein</fullName>
    </recommendedName>
</protein>
<keyword evidence="9" id="KW-0472">Membrane</keyword>
<evidence type="ECO:0000256" key="1">
    <source>
        <dbReference type="ARBA" id="ARBA00004413"/>
    </source>
</evidence>
<keyword evidence="12" id="KW-1185">Reference proteome</keyword>
<dbReference type="OrthoDB" id="6506192at2"/>
<evidence type="ECO:0000256" key="7">
    <source>
        <dbReference type="ARBA" id="ARBA00022795"/>
    </source>
</evidence>
<organism evidence="11 12">
    <name type="scientific">Mangrovibacter plantisponsor</name>
    <dbReference type="NCBI Taxonomy" id="451513"/>
    <lineage>
        <taxon>Bacteria</taxon>
        <taxon>Pseudomonadati</taxon>
        <taxon>Pseudomonadota</taxon>
        <taxon>Gammaproteobacteria</taxon>
        <taxon>Enterobacterales</taxon>
        <taxon>Enterobacteriaceae</taxon>
        <taxon>Mangrovibacter</taxon>
    </lineage>
</organism>
<name>A0A317PM33_9ENTR</name>
<gene>
    <name evidence="11" type="ORF">DES37_12428</name>
</gene>
<dbReference type="GO" id="GO:0009288">
    <property type="term" value="C:bacterial-type flagellum"/>
    <property type="evidence" value="ECO:0007669"/>
    <property type="project" value="InterPro"/>
</dbReference>
<keyword evidence="11" id="KW-0282">Flagellum</keyword>
<dbReference type="InterPro" id="IPR012823">
    <property type="entry name" value="Flagell_FliJ"/>
</dbReference>
<evidence type="ECO:0000313" key="12">
    <source>
        <dbReference type="Proteomes" id="UP000246744"/>
    </source>
</evidence>
<comment type="similarity">
    <text evidence="2">Belongs to the FliJ family.</text>
</comment>